<dbReference type="RefSeq" id="WP_146975728.1">
    <property type="nucleotide sequence ID" value="NZ_VOSL01000059.1"/>
</dbReference>
<organism evidence="4 5">
    <name type="scientific">Lujinxingia vulgaris</name>
    <dbReference type="NCBI Taxonomy" id="2600176"/>
    <lineage>
        <taxon>Bacteria</taxon>
        <taxon>Deltaproteobacteria</taxon>
        <taxon>Bradymonadales</taxon>
        <taxon>Lujinxingiaceae</taxon>
        <taxon>Lujinxingia</taxon>
    </lineage>
</organism>
<sequence>MTEMEKSEEVKSAGLSARLQRLHQEQRGALALLCLAGLMILLMMGLVVYDATEVANEKVHVQASADASAYSQAAINARTMNMLAFANVGKRVNIGMVAAYETVYSWMTWITGVAWVLTIACYLIAAIPGAQAVAQLCTKMAEIAVGASCATAKEAGDYLRLDTIVQNFFGPEQRAFNNYQQYMADVTPYWSWTQGVWRGFTNNAPLTVGYPAPKNDADITFRQQLPVRVPAGHSWDGLCEKANEAPPIFGGGFEPGNIIEQADRRFMFVDFLIKNALGSNGNEDPAGGVDGAGDGGSGVGGSGGGQGGGSGSGSSQESACDSLEEEAANDPNSTFEPPREECEVDENGNETDECETIPGSYTVDGHTIELGEGCIPTSVLEQLDNVDCTQGGATIKAGAYGATYLAGLLGLLIDTSDIPSILKRLTVMPDSFVERCKDGTRDRYRSAGGFHVDGPAWELQTDNWLMNSSTLMYAYRPNAARNGTHRDRYQFMGEDSNPGLLNFASEGTWAISRGEIAWQGDEAPSLWESKWAARVRPVALDGEWEAYAQSHQGFSIWRGLRDIQGEVLATLLVAHGADATGSNLITHGYSLSPGSLEALLFEALSTRAAFDAMEPERMEGVVK</sequence>
<dbReference type="Pfam" id="PF13400">
    <property type="entry name" value="Tad"/>
    <property type="match status" value="1"/>
</dbReference>
<keyword evidence="2" id="KW-0472">Membrane</keyword>
<evidence type="ECO:0000313" key="5">
    <source>
        <dbReference type="Proteomes" id="UP000321046"/>
    </source>
</evidence>
<keyword evidence="2" id="KW-1133">Transmembrane helix</keyword>
<keyword evidence="2" id="KW-0812">Transmembrane</keyword>
<accession>A0A5C6WYN3</accession>
<feature type="region of interest" description="Disordered" evidence="1">
    <location>
        <begin position="284"/>
        <end position="353"/>
    </location>
</feature>
<evidence type="ECO:0000256" key="1">
    <source>
        <dbReference type="SAM" id="MobiDB-lite"/>
    </source>
</evidence>
<feature type="compositionally biased region" description="Gly residues" evidence="1">
    <location>
        <begin position="288"/>
        <end position="312"/>
    </location>
</feature>
<dbReference type="OrthoDB" id="5481816at2"/>
<dbReference type="Proteomes" id="UP000321046">
    <property type="component" value="Unassembled WGS sequence"/>
</dbReference>
<feature type="transmembrane region" description="Helical" evidence="2">
    <location>
        <begin position="106"/>
        <end position="130"/>
    </location>
</feature>
<feature type="transmembrane region" description="Helical" evidence="2">
    <location>
        <begin position="28"/>
        <end position="49"/>
    </location>
</feature>
<proteinExistence type="predicted"/>
<dbReference type="InterPro" id="IPR028087">
    <property type="entry name" value="Tad_N"/>
</dbReference>
<gene>
    <name evidence="4" type="ORF">FRC96_15460</name>
</gene>
<feature type="domain" description="Putative Flp pilus-assembly TadG-like N-terminal" evidence="3">
    <location>
        <begin position="28"/>
        <end position="71"/>
    </location>
</feature>
<dbReference type="EMBL" id="VOSL01000059">
    <property type="protein sequence ID" value="TXD33861.1"/>
    <property type="molecule type" value="Genomic_DNA"/>
</dbReference>
<evidence type="ECO:0000256" key="2">
    <source>
        <dbReference type="SAM" id="Phobius"/>
    </source>
</evidence>
<comment type="caution">
    <text evidence="4">The sequence shown here is derived from an EMBL/GenBank/DDBJ whole genome shotgun (WGS) entry which is preliminary data.</text>
</comment>
<feature type="compositionally biased region" description="Acidic residues" evidence="1">
    <location>
        <begin position="342"/>
        <end position="353"/>
    </location>
</feature>
<dbReference type="AlphaFoldDB" id="A0A5C6WYN3"/>
<protein>
    <recommendedName>
        <fullName evidence="3">Putative Flp pilus-assembly TadG-like N-terminal domain-containing protein</fullName>
    </recommendedName>
</protein>
<name>A0A5C6WYN3_9DELT</name>
<reference evidence="4 5" key="1">
    <citation type="submission" date="2019-08" db="EMBL/GenBank/DDBJ databases">
        <title>Bradymonadales sp. TMQ2.</title>
        <authorList>
            <person name="Liang Q."/>
        </authorList>
    </citation>
    <scope>NUCLEOTIDE SEQUENCE [LARGE SCALE GENOMIC DNA]</scope>
    <source>
        <strain evidence="4 5">TMQ2</strain>
    </source>
</reference>
<evidence type="ECO:0000313" key="4">
    <source>
        <dbReference type="EMBL" id="TXD33861.1"/>
    </source>
</evidence>
<evidence type="ECO:0000259" key="3">
    <source>
        <dbReference type="Pfam" id="PF13400"/>
    </source>
</evidence>